<dbReference type="AlphaFoldDB" id="A0AAN6VG69"/>
<keyword evidence="7" id="KW-1185">Reference proteome</keyword>
<comment type="similarity">
    <text evidence="4">Belongs to the protein kinase superfamily.</text>
</comment>
<evidence type="ECO:0000259" key="5">
    <source>
        <dbReference type="PROSITE" id="PS50011"/>
    </source>
</evidence>
<protein>
    <submittedName>
        <fullName evidence="6">Kinase-like domain-containing protein</fullName>
    </submittedName>
</protein>
<dbReference type="SMART" id="SM00220">
    <property type="entry name" value="S_TKc"/>
    <property type="match status" value="1"/>
</dbReference>
<dbReference type="PROSITE" id="PS00108">
    <property type="entry name" value="PROTEIN_KINASE_ST"/>
    <property type="match status" value="1"/>
</dbReference>
<gene>
    <name evidence="6" type="ORF">C8A00DRAFT_17980</name>
</gene>
<keyword evidence="6" id="KW-0418">Kinase</keyword>
<evidence type="ECO:0000256" key="3">
    <source>
        <dbReference type="PROSITE-ProRule" id="PRU10141"/>
    </source>
</evidence>
<evidence type="ECO:0000256" key="1">
    <source>
        <dbReference type="ARBA" id="ARBA00022741"/>
    </source>
</evidence>
<evidence type="ECO:0000256" key="2">
    <source>
        <dbReference type="ARBA" id="ARBA00022840"/>
    </source>
</evidence>
<dbReference type="SUPFAM" id="SSF56112">
    <property type="entry name" value="Protein kinase-like (PK-like)"/>
    <property type="match status" value="1"/>
</dbReference>
<proteinExistence type="inferred from homology"/>
<accession>A0AAN6VG69</accession>
<comment type="caution">
    <text evidence="6">The sequence shown here is derived from an EMBL/GenBank/DDBJ whole genome shotgun (WGS) entry which is preliminary data.</text>
</comment>
<evidence type="ECO:0000313" key="6">
    <source>
        <dbReference type="EMBL" id="KAK4150499.1"/>
    </source>
</evidence>
<dbReference type="InterPro" id="IPR017441">
    <property type="entry name" value="Protein_kinase_ATP_BS"/>
</dbReference>
<keyword evidence="6" id="KW-0808">Transferase</keyword>
<dbReference type="GO" id="GO:0005634">
    <property type="term" value="C:nucleus"/>
    <property type="evidence" value="ECO:0007669"/>
    <property type="project" value="TreeGrafter"/>
</dbReference>
<keyword evidence="1 3" id="KW-0547">Nucleotide-binding</keyword>
<dbReference type="PROSITE" id="PS00107">
    <property type="entry name" value="PROTEIN_KINASE_ATP"/>
    <property type="match status" value="1"/>
</dbReference>
<dbReference type="Pfam" id="PF00069">
    <property type="entry name" value="Pkinase"/>
    <property type="match status" value="2"/>
</dbReference>
<dbReference type="Proteomes" id="UP001302745">
    <property type="component" value="Unassembled WGS sequence"/>
</dbReference>
<dbReference type="InterPro" id="IPR000719">
    <property type="entry name" value="Prot_kinase_dom"/>
</dbReference>
<reference evidence="6" key="1">
    <citation type="journal article" date="2023" name="Mol. Phylogenet. Evol.">
        <title>Genome-scale phylogeny and comparative genomics of the fungal order Sordariales.</title>
        <authorList>
            <person name="Hensen N."/>
            <person name="Bonometti L."/>
            <person name="Westerberg I."/>
            <person name="Brannstrom I.O."/>
            <person name="Guillou S."/>
            <person name="Cros-Aarteil S."/>
            <person name="Calhoun S."/>
            <person name="Haridas S."/>
            <person name="Kuo A."/>
            <person name="Mondo S."/>
            <person name="Pangilinan J."/>
            <person name="Riley R."/>
            <person name="LaButti K."/>
            <person name="Andreopoulos B."/>
            <person name="Lipzen A."/>
            <person name="Chen C."/>
            <person name="Yan M."/>
            <person name="Daum C."/>
            <person name="Ng V."/>
            <person name="Clum A."/>
            <person name="Steindorff A."/>
            <person name="Ohm R.A."/>
            <person name="Martin F."/>
            <person name="Silar P."/>
            <person name="Natvig D.O."/>
            <person name="Lalanne C."/>
            <person name="Gautier V."/>
            <person name="Ament-Velasquez S.L."/>
            <person name="Kruys A."/>
            <person name="Hutchinson M.I."/>
            <person name="Powell A.J."/>
            <person name="Barry K."/>
            <person name="Miller A.N."/>
            <person name="Grigoriev I.V."/>
            <person name="Debuchy R."/>
            <person name="Gladieux P."/>
            <person name="Hiltunen Thoren M."/>
            <person name="Johannesson H."/>
        </authorList>
    </citation>
    <scope>NUCLEOTIDE SEQUENCE</scope>
    <source>
        <strain evidence="6">CBS 538.74</strain>
    </source>
</reference>
<keyword evidence="2 3" id="KW-0067">ATP-binding</keyword>
<dbReference type="GO" id="GO:0044773">
    <property type="term" value="P:mitotic DNA damage checkpoint signaling"/>
    <property type="evidence" value="ECO:0007669"/>
    <property type="project" value="TreeGrafter"/>
</dbReference>
<dbReference type="EMBL" id="MU857068">
    <property type="protein sequence ID" value="KAK4150499.1"/>
    <property type="molecule type" value="Genomic_DNA"/>
</dbReference>
<feature type="binding site" evidence="3">
    <location>
        <position position="49"/>
    </location>
    <ligand>
        <name>ATP</name>
        <dbReference type="ChEBI" id="CHEBI:30616"/>
    </ligand>
</feature>
<dbReference type="GO" id="GO:0005524">
    <property type="term" value="F:ATP binding"/>
    <property type="evidence" value="ECO:0007669"/>
    <property type="project" value="UniProtKB-UniRule"/>
</dbReference>
<dbReference type="InterPro" id="IPR011009">
    <property type="entry name" value="Kinase-like_dom_sf"/>
</dbReference>
<dbReference type="InterPro" id="IPR008271">
    <property type="entry name" value="Ser/Thr_kinase_AS"/>
</dbReference>
<keyword evidence="4" id="KW-0723">Serine/threonine-protein kinase</keyword>
<dbReference type="Gene3D" id="1.10.510.10">
    <property type="entry name" value="Transferase(Phosphotransferase) domain 1"/>
    <property type="match status" value="2"/>
</dbReference>
<evidence type="ECO:0000256" key="4">
    <source>
        <dbReference type="RuleBase" id="RU000304"/>
    </source>
</evidence>
<dbReference type="GO" id="GO:0004674">
    <property type="term" value="F:protein serine/threonine kinase activity"/>
    <property type="evidence" value="ECO:0007669"/>
    <property type="project" value="UniProtKB-KW"/>
</dbReference>
<dbReference type="PROSITE" id="PS50011">
    <property type="entry name" value="PROTEIN_KINASE_DOM"/>
    <property type="match status" value="1"/>
</dbReference>
<dbReference type="CDD" id="cd00180">
    <property type="entry name" value="PKc"/>
    <property type="match status" value="1"/>
</dbReference>
<reference evidence="6" key="2">
    <citation type="submission" date="2023-05" db="EMBL/GenBank/DDBJ databases">
        <authorList>
            <consortium name="Lawrence Berkeley National Laboratory"/>
            <person name="Steindorff A."/>
            <person name="Hensen N."/>
            <person name="Bonometti L."/>
            <person name="Westerberg I."/>
            <person name="Brannstrom I.O."/>
            <person name="Guillou S."/>
            <person name="Cros-Aarteil S."/>
            <person name="Calhoun S."/>
            <person name="Haridas S."/>
            <person name="Kuo A."/>
            <person name="Mondo S."/>
            <person name="Pangilinan J."/>
            <person name="Riley R."/>
            <person name="Labutti K."/>
            <person name="Andreopoulos B."/>
            <person name="Lipzen A."/>
            <person name="Chen C."/>
            <person name="Yanf M."/>
            <person name="Daum C."/>
            <person name="Ng V."/>
            <person name="Clum A."/>
            <person name="Ohm R."/>
            <person name="Martin F."/>
            <person name="Silar P."/>
            <person name="Natvig D."/>
            <person name="Lalanne C."/>
            <person name="Gautier V."/>
            <person name="Ament-Velasquez S.L."/>
            <person name="Kruys A."/>
            <person name="Hutchinson M.I."/>
            <person name="Powell A.J."/>
            <person name="Barry K."/>
            <person name="Miller A.N."/>
            <person name="Grigoriev I.V."/>
            <person name="Debuchy R."/>
            <person name="Gladieux P."/>
            <person name="Thoren M.H."/>
            <person name="Johannesson H."/>
        </authorList>
    </citation>
    <scope>NUCLEOTIDE SEQUENCE</scope>
    <source>
        <strain evidence="6">CBS 538.74</strain>
    </source>
</reference>
<dbReference type="PANTHER" id="PTHR44167:SF24">
    <property type="entry name" value="SERINE_THREONINE-PROTEIN KINASE CHK2"/>
    <property type="match status" value="1"/>
</dbReference>
<dbReference type="GO" id="GO:0005737">
    <property type="term" value="C:cytoplasm"/>
    <property type="evidence" value="ECO:0007669"/>
    <property type="project" value="TreeGrafter"/>
</dbReference>
<sequence length="316" mass="35568">MAAPANDILRYIKDDDRNNYTLGRKLGEGGYGAVYEATRRADRQLVACKVQTVKTKHDAFYGRRELNVWQKATYKANHVARLYDAAFNDQTGQAYIYMELLKGGDLHNFMVSIYKSGQTIHPFLVYHLVSQVAFGLSEIHARTIIHRDLKLDNVLLTKKITPEMNSGLWELSRNGTVSGRLEPHLLALCNILFKSQDERLAVLADFGLSRDETTVGGSVTVVGLQWNPAYSAPEMVSHNYQSPMADIYSYGVLVYRTYSALQGLIDCCISSDPLRRPTAGQIIEQLWPLKMAAMAEISSSVQRHQKLKQYAAEMAR</sequence>
<dbReference type="PANTHER" id="PTHR44167">
    <property type="entry name" value="OVARIAN-SPECIFIC SERINE/THREONINE-PROTEIN KINASE LOK-RELATED"/>
    <property type="match status" value="1"/>
</dbReference>
<evidence type="ECO:0000313" key="7">
    <source>
        <dbReference type="Proteomes" id="UP001302745"/>
    </source>
</evidence>
<feature type="domain" description="Protein kinase" evidence="5">
    <location>
        <begin position="20"/>
        <end position="316"/>
    </location>
</feature>
<name>A0AAN6VG69_9PEZI</name>
<organism evidence="6 7">
    <name type="scientific">Chaetomidium leptoderma</name>
    <dbReference type="NCBI Taxonomy" id="669021"/>
    <lineage>
        <taxon>Eukaryota</taxon>
        <taxon>Fungi</taxon>
        <taxon>Dikarya</taxon>
        <taxon>Ascomycota</taxon>
        <taxon>Pezizomycotina</taxon>
        <taxon>Sordariomycetes</taxon>
        <taxon>Sordariomycetidae</taxon>
        <taxon>Sordariales</taxon>
        <taxon>Chaetomiaceae</taxon>
        <taxon>Chaetomidium</taxon>
    </lineage>
</organism>